<dbReference type="RefSeq" id="WP_129971209.1">
    <property type="nucleotide sequence ID" value="NZ_JACCEW010000007.1"/>
</dbReference>
<accession>A0A853FGM4</accession>
<dbReference type="PROSITE" id="PS51257">
    <property type="entry name" value="PROKAR_LIPOPROTEIN"/>
    <property type="match status" value="1"/>
</dbReference>
<evidence type="ECO:0000256" key="1">
    <source>
        <dbReference type="SAM" id="MobiDB-lite"/>
    </source>
</evidence>
<dbReference type="OrthoDB" id="8797260at2"/>
<comment type="caution">
    <text evidence="3">The sequence shown here is derived from an EMBL/GenBank/DDBJ whole genome shotgun (WGS) entry which is preliminary data.</text>
</comment>
<feature type="compositionally biased region" description="Low complexity" evidence="1">
    <location>
        <begin position="70"/>
        <end position="88"/>
    </location>
</feature>
<name>A0A853FGM4_9BURK</name>
<dbReference type="Proteomes" id="UP000580517">
    <property type="component" value="Unassembled WGS sequence"/>
</dbReference>
<reference evidence="3 4" key="1">
    <citation type="submission" date="2020-07" db="EMBL/GenBank/DDBJ databases">
        <title>Taxonomic revisions and descriptions of new bacterial species based on genomic comparisons in the high-G+C-content subgroup of the family Alcaligenaceae.</title>
        <authorList>
            <person name="Szabo A."/>
            <person name="Felfoldi T."/>
        </authorList>
    </citation>
    <scope>NUCLEOTIDE SEQUENCE [LARGE SCALE GENOMIC DNA]</scope>
    <source>
        <strain evidence="3 4">DSM 25264</strain>
    </source>
</reference>
<feature type="chain" id="PRO_5032792903" evidence="2">
    <location>
        <begin position="31"/>
        <end position="187"/>
    </location>
</feature>
<feature type="signal peptide" evidence="2">
    <location>
        <begin position="1"/>
        <end position="30"/>
    </location>
</feature>
<gene>
    <name evidence="3" type="ORF">H0A68_18090</name>
</gene>
<feature type="region of interest" description="Disordered" evidence="1">
    <location>
        <begin position="65"/>
        <end position="126"/>
    </location>
</feature>
<protein>
    <submittedName>
        <fullName evidence="3">DUF3613 domain-containing protein</fullName>
    </submittedName>
</protein>
<sequence length="187" mass="19503">MTTLFKGRDMPRLLIPLCIALSCLPLMTQAQDKAPLTGRMAAAPVPAADARTAPMPSSAVFTPAEAYPVSPNTSAPSASTTARRGSSPVVTQAPPYRASSSTSTSQAGQQPSTAQRSQPKGIWGMPTEEIGDVAHALFSMQAQGSEAGNALPTLGATAGPAYKRYVDSFSHPLPEWFKEAVEQDSGN</sequence>
<keyword evidence="2" id="KW-0732">Signal</keyword>
<evidence type="ECO:0000256" key="2">
    <source>
        <dbReference type="SAM" id="SignalP"/>
    </source>
</evidence>
<evidence type="ECO:0000313" key="3">
    <source>
        <dbReference type="EMBL" id="NYT38792.1"/>
    </source>
</evidence>
<proteinExistence type="predicted"/>
<keyword evidence="4" id="KW-1185">Reference proteome</keyword>
<evidence type="ECO:0000313" key="4">
    <source>
        <dbReference type="Proteomes" id="UP000580517"/>
    </source>
</evidence>
<organism evidence="3 4">
    <name type="scientific">Allopusillimonas soli</name>
    <dbReference type="NCBI Taxonomy" id="659016"/>
    <lineage>
        <taxon>Bacteria</taxon>
        <taxon>Pseudomonadati</taxon>
        <taxon>Pseudomonadota</taxon>
        <taxon>Betaproteobacteria</taxon>
        <taxon>Burkholderiales</taxon>
        <taxon>Alcaligenaceae</taxon>
        <taxon>Allopusillimonas</taxon>
    </lineage>
</organism>
<dbReference type="EMBL" id="JACCEW010000007">
    <property type="protein sequence ID" value="NYT38792.1"/>
    <property type="molecule type" value="Genomic_DNA"/>
</dbReference>
<dbReference type="InterPro" id="IPR022053">
    <property type="entry name" value="DUF3613"/>
</dbReference>
<dbReference type="Pfam" id="PF12266">
    <property type="entry name" value="DUF3613"/>
    <property type="match status" value="1"/>
</dbReference>
<feature type="compositionally biased region" description="Low complexity" evidence="1">
    <location>
        <begin position="98"/>
        <end position="115"/>
    </location>
</feature>
<dbReference type="AlphaFoldDB" id="A0A853FGM4"/>